<dbReference type="PaxDb" id="768679-TTX_1473"/>
<keyword evidence="2 8" id="KW-0489">Methyltransferase</keyword>
<evidence type="ECO:0000256" key="5">
    <source>
        <dbReference type="ARBA" id="ARBA00022694"/>
    </source>
</evidence>
<evidence type="ECO:0000256" key="7">
    <source>
        <dbReference type="ARBA" id="ARBA00039099"/>
    </source>
</evidence>
<reference evidence="9 10" key="1">
    <citation type="journal article" date="2011" name="PLoS ONE">
        <title>The complete genome sequence of Thermoproteus tenax: a physiologically versatile member of the Crenarchaeota.</title>
        <authorList>
            <person name="Siebers B."/>
            <person name="Zaparty M."/>
            <person name="Raddatz G."/>
            <person name="Tjaden B."/>
            <person name="Albers S.V."/>
            <person name="Bell S.D."/>
            <person name="Blombach F."/>
            <person name="Kletzin A."/>
            <person name="Kyrpides N."/>
            <person name="Lanz C."/>
            <person name="Plagens A."/>
            <person name="Rampp M."/>
            <person name="Rosinus A."/>
            <person name="von Jan M."/>
            <person name="Makarova K.S."/>
            <person name="Klenk H.P."/>
            <person name="Schuster S.C."/>
            <person name="Hensel R."/>
        </authorList>
    </citation>
    <scope>NUCLEOTIDE SEQUENCE [LARGE SCALE GENOMIC DNA]</scope>
    <source>
        <strain evidence="10">ATCC 35583 / DSM 2078 / JCM 9277 / NBRC 100435 / Kra 1</strain>
    </source>
</reference>
<dbReference type="OrthoDB" id="372177at2157"/>
<dbReference type="GeneID" id="11262355"/>
<keyword evidence="4 8" id="KW-0949">S-adenosyl-L-methionine</keyword>
<keyword evidence="1 8" id="KW-0820">tRNA-binding</keyword>
<dbReference type="HOGENOM" id="CLU_010862_5_1_2"/>
<keyword evidence="6 8" id="KW-0694">RNA-binding</keyword>
<dbReference type="RefSeq" id="WP_014127357.1">
    <property type="nucleotide sequence ID" value="NC_016070.1"/>
</dbReference>
<dbReference type="eggNOG" id="arCOG01219">
    <property type="taxonomic scope" value="Archaea"/>
</dbReference>
<dbReference type="EC" id="2.1.1.216" evidence="7"/>
<dbReference type="AlphaFoldDB" id="G4RKK8"/>
<protein>
    <recommendedName>
        <fullName evidence="7">tRNA (guanine(26)-N(2))-dimethyltransferase</fullName>
        <ecNumber evidence="7">2.1.1.216</ecNumber>
    </recommendedName>
</protein>
<sequence>MSLVLLREGRAEFWAPDPAKYNDPARAPVFYNRYMARNRTISTLVLSAFSELKGGPLVVCEPLSATGIRGIRYALETKAVERLILNDISSQAVDLIKKNLELNGLSAEVYNEDANILLRRLGRQCDVVDLDPFGSPAPFMESAFQAIRDGGMLCATATDTAVLVGNYKDKALRRYGVRLFKTPFYVEVGLRALLGYIARVAAANDFAIEPLIAYWERHYFRVCVAVREGAREASDVLRRGLAYIVYLGGIRRVARRETAHSLGPLWVGPLGEPDLVARLPRPQEDRSAVELLNTLTAEYTTVSPWYYLSQEFGDLKMEVRELIDLLLSNGVYATPTHMAPYGFKADAPYGELYLILSRDIGRWQL</sequence>
<dbReference type="PROSITE" id="PS51626">
    <property type="entry name" value="SAM_MT_TRM1"/>
    <property type="match status" value="1"/>
</dbReference>
<dbReference type="InterPro" id="IPR029063">
    <property type="entry name" value="SAM-dependent_MTases_sf"/>
</dbReference>
<evidence type="ECO:0000256" key="1">
    <source>
        <dbReference type="ARBA" id="ARBA00022555"/>
    </source>
</evidence>
<keyword evidence="10" id="KW-1185">Reference proteome</keyword>
<comment type="similarity">
    <text evidence="8">Belongs to the class I-like SAM-binding methyltransferase superfamily. Trm1 family.</text>
</comment>
<evidence type="ECO:0000256" key="8">
    <source>
        <dbReference type="PROSITE-ProRule" id="PRU00958"/>
    </source>
</evidence>
<proteinExistence type="inferred from homology"/>
<evidence type="ECO:0000313" key="10">
    <source>
        <dbReference type="Proteomes" id="UP000002654"/>
    </source>
</evidence>
<dbReference type="Pfam" id="PF02005">
    <property type="entry name" value="TRM"/>
    <property type="match status" value="1"/>
</dbReference>
<evidence type="ECO:0000313" key="9">
    <source>
        <dbReference type="EMBL" id="CCC82103.1"/>
    </source>
</evidence>
<dbReference type="Gene3D" id="3.40.50.150">
    <property type="entry name" value="Vaccinia Virus protein VP39"/>
    <property type="match status" value="1"/>
</dbReference>
<evidence type="ECO:0000256" key="2">
    <source>
        <dbReference type="ARBA" id="ARBA00022603"/>
    </source>
</evidence>
<dbReference type="InterPro" id="IPR002905">
    <property type="entry name" value="Trm1"/>
</dbReference>
<dbReference type="GO" id="GO:0000049">
    <property type="term" value="F:tRNA binding"/>
    <property type="evidence" value="ECO:0007669"/>
    <property type="project" value="UniProtKB-UniRule"/>
</dbReference>
<dbReference type="KEGG" id="ttn:TTX_1473"/>
<dbReference type="STRING" id="768679.TTX_1473"/>
<keyword evidence="5 8" id="KW-0819">tRNA processing</keyword>
<evidence type="ECO:0000256" key="4">
    <source>
        <dbReference type="ARBA" id="ARBA00022691"/>
    </source>
</evidence>
<evidence type="ECO:0000256" key="3">
    <source>
        <dbReference type="ARBA" id="ARBA00022679"/>
    </source>
</evidence>
<evidence type="ECO:0000256" key="6">
    <source>
        <dbReference type="ARBA" id="ARBA00022884"/>
    </source>
</evidence>
<gene>
    <name evidence="9" type="primary">trm</name>
    <name evidence="9" type="ordered locus">TTX_1473</name>
</gene>
<organism evidence="9 10">
    <name type="scientific">Thermoproteus tenax (strain ATCC 35583 / DSM 2078 / JCM 9277 / NBRC 100435 / Kra 1)</name>
    <dbReference type="NCBI Taxonomy" id="768679"/>
    <lineage>
        <taxon>Archaea</taxon>
        <taxon>Thermoproteota</taxon>
        <taxon>Thermoprotei</taxon>
        <taxon>Thermoproteales</taxon>
        <taxon>Thermoproteaceae</taxon>
        <taxon>Thermoproteus</taxon>
    </lineage>
</organism>
<accession>G4RKK8</accession>
<dbReference type="SUPFAM" id="SSF53335">
    <property type="entry name" value="S-adenosyl-L-methionine-dependent methyltransferases"/>
    <property type="match status" value="1"/>
</dbReference>
<dbReference type="PANTHER" id="PTHR10631:SF3">
    <property type="entry name" value="TRNA (GUANINE(26)-N(2))-DIMETHYLTRANSFERASE"/>
    <property type="match status" value="1"/>
</dbReference>
<name>G4RKK8_THETK</name>
<dbReference type="GO" id="GO:0160104">
    <property type="term" value="F:tRNA (guanine(26)-N2)-dimethyltransferase activity"/>
    <property type="evidence" value="ECO:0007669"/>
    <property type="project" value="UniProtKB-EC"/>
</dbReference>
<dbReference type="EMBL" id="FN869859">
    <property type="protein sequence ID" value="CCC82103.1"/>
    <property type="molecule type" value="Genomic_DNA"/>
</dbReference>
<dbReference type="PANTHER" id="PTHR10631">
    <property type="entry name" value="N 2 ,N 2 -DIMETHYLGUANOSINE TRNA METHYLTRANSFERASE"/>
    <property type="match status" value="1"/>
</dbReference>
<dbReference type="Proteomes" id="UP000002654">
    <property type="component" value="Chromosome"/>
</dbReference>
<dbReference type="PATRIC" id="fig|768679.9.peg.1494"/>
<dbReference type="GO" id="GO:0002940">
    <property type="term" value="P:tRNA N2-guanine methylation"/>
    <property type="evidence" value="ECO:0007669"/>
    <property type="project" value="TreeGrafter"/>
</dbReference>
<keyword evidence="3 8" id="KW-0808">Transferase</keyword>